<evidence type="ECO:0000313" key="2">
    <source>
        <dbReference type="Proteomes" id="UP001197093"/>
    </source>
</evidence>
<organism evidence="1 2">
    <name type="scientific">Staphylotrichum longicolle</name>
    <dbReference type="NCBI Taxonomy" id="669026"/>
    <lineage>
        <taxon>Eukaryota</taxon>
        <taxon>Fungi</taxon>
        <taxon>Dikarya</taxon>
        <taxon>Ascomycota</taxon>
        <taxon>Pezizomycotina</taxon>
        <taxon>Sordariomycetes</taxon>
        <taxon>Sordariomycetidae</taxon>
        <taxon>Sordariales</taxon>
        <taxon>Chaetomiaceae</taxon>
        <taxon>Staphylotrichum</taxon>
    </lineage>
</organism>
<protein>
    <submittedName>
        <fullName evidence="1">Uncharacterized protein</fullName>
    </submittedName>
</protein>
<proteinExistence type="predicted"/>
<accession>A0AAD4HTE7</accession>
<dbReference type="EMBL" id="JAHCVI010000005">
    <property type="protein sequence ID" value="KAG7284809.1"/>
    <property type="molecule type" value="Genomic_DNA"/>
</dbReference>
<dbReference type="Proteomes" id="UP001197093">
    <property type="component" value="Unassembled WGS sequence"/>
</dbReference>
<comment type="caution">
    <text evidence="1">The sequence shown here is derived from an EMBL/GenBank/DDBJ whole genome shotgun (WGS) entry which is preliminary data.</text>
</comment>
<dbReference type="AlphaFoldDB" id="A0AAD4HTE7"/>
<keyword evidence="2" id="KW-1185">Reference proteome</keyword>
<sequence length="666" mass="76447">MTRQISALGLRMHIGSHRTRASIWVTGTERELVVENGQYYALSHAYTPCDFPSALYLFDDIHQDVYLLDEEDPRRRCVSAKYVFYPLANASDALLEQYPAVHYLMARKDDPDFRRQLRRGMIMLLSALKKAADAVCREQGLRIVKIGLTIPVQWDLEFEDVYRGLVLEVFKTVDASQIGFYTEAEALARYLYKNFAHKLDPRNQHNAILFFDFGGHNMWFSTQYSQDTGVPPPPYELEQFLFRFRPLKRRKTELRHEIFLNLPMPDGSGIWRATLTLEDINHTWKQGLDGPLRTAKRMITRLLENVEQGLLSRPLVVVSGGTARNPAVKSYMTTLCHAKRVPVVFTDNFDAPIVHASAQVAKAAAFVVSETLTVEEFFDRGAAIGLQMRQAPEQGKSKTDSREWDNSGAVLLDMVKFPPLSPFYTGSRSTDMVFSEQKGQHTTVVAVRSSDEFRLICDPFYQRLPSHQRGRVTADRTYDLVYLGKRKQGSWIFQLSLHGSGDDMYLTLQQSYAKRRNMSFMEMKTLRLPLYFDGNSSSIHTFELRTKPRGGPRHPAPANEHEQHLLYNYFMRRLIRFFQNNLPAVLSSLEKAASLMDMVNKYGMKLTLEDSRVFRNAMHQINSHKGKELLLRHSQVTLHAELIQMEESMEAHLTLEPEPEGGCVVM</sequence>
<reference evidence="1" key="1">
    <citation type="submission" date="2023-02" db="EMBL/GenBank/DDBJ databases">
        <authorList>
            <person name="Palmer J.M."/>
        </authorList>
    </citation>
    <scope>NUCLEOTIDE SEQUENCE</scope>
    <source>
        <strain evidence="1">FW57</strain>
    </source>
</reference>
<name>A0AAD4HTE7_9PEZI</name>
<evidence type="ECO:0000313" key="1">
    <source>
        <dbReference type="EMBL" id="KAG7284809.1"/>
    </source>
</evidence>
<gene>
    <name evidence="1" type="ORF">NEMBOFW57_009424</name>
</gene>